<proteinExistence type="predicted"/>
<name>L9L4L8_TUPCH</name>
<dbReference type="Gene3D" id="1.10.30.10">
    <property type="entry name" value="High mobility group box domain"/>
    <property type="match status" value="1"/>
</dbReference>
<accession>L9L4L8</accession>
<protein>
    <submittedName>
        <fullName evidence="2">High mobility group protein B2</fullName>
    </submittedName>
</protein>
<feature type="compositionally biased region" description="Acidic residues" evidence="1">
    <location>
        <begin position="117"/>
        <end position="132"/>
    </location>
</feature>
<feature type="region of interest" description="Disordered" evidence="1">
    <location>
        <begin position="97"/>
        <end position="139"/>
    </location>
</feature>
<evidence type="ECO:0000313" key="2">
    <source>
        <dbReference type="EMBL" id="ELW69694.1"/>
    </source>
</evidence>
<sequence>MAAWGERLGGGRGGGGRVRGVRLDISGVRDDSDASGGVAIAGSVDAVASLSIGDIAKKPGEMWTHTAADGKLPCEKAAKLKEKYEKDIVAYCAKGKPGAAKKGVVKAEKSKEKKEEEDRDDEGEEEGEDEEHECEKDDK</sequence>
<keyword evidence="3" id="KW-1185">Reference proteome</keyword>
<feature type="compositionally biased region" description="Basic and acidic residues" evidence="1">
    <location>
        <begin position="105"/>
        <end position="116"/>
    </location>
</feature>
<dbReference type="EMBL" id="KB320524">
    <property type="protein sequence ID" value="ELW69694.1"/>
    <property type="molecule type" value="Genomic_DNA"/>
</dbReference>
<dbReference type="Proteomes" id="UP000011518">
    <property type="component" value="Unassembled WGS sequence"/>
</dbReference>
<organism evidence="2 3">
    <name type="scientific">Tupaia chinensis</name>
    <name type="common">Chinese tree shrew</name>
    <name type="synonym">Tupaia belangeri chinensis</name>
    <dbReference type="NCBI Taxonomy" id="246437"/>
    <lineage>
        <taxon>Eukaryota</taxon>
        <taxon>Metazoa</taxon>
        <taxon>Chordata</taxon>
        <taxon>Craniata</taxon>
        <taxon>Vertebrata</taxon>
        <taxon>Euteleostomi</taxon>
        <taxon>Mammalia</taxon>
        <taxon>Eutheria</taxon>
        <taxon>Euarchontoglires</taxon>
        <taxon>Scandentia</taxon>
        <taxon>Tupaiidae</taxon>
        <taxon>Tupaia</taxon>
    </lineage>
</organism>
<dbReference type="PRINTS" id="PR00886">
    <property type="entry name" value="HIGHMOBLTY12"/>
</dbReference>
<evidence type="ECO:0000313" key="3">
    <source>
        <dbReference type="Proteomes" id="UP000011518"/>
    </source>
</evidence>
<reference evidence="3" key="2">
    <citation type="journal article" date="2013" name="Nat. Commun.">
        <title>Genome of the Chinese tree shrew.</title>
        <authorList>
            <person name="Fan Y."/>
            <person name="Huang Z.Y."/>
            <person name="Cao C.C."/>
            <person name="Chen C.S."/>
            <person name="Chen Y.X."/>
            <person name="Fan D.D."/>
            <person name="He J."/>
            <person name="Hou H.L."/>
            <person name="Hu L."/>
            <person name="Hu X.T."/>
            <person name="Jiang X.T."/>
            <person name="Lai R."/>
            <person name="Lang Y.S."/>
            <person name="Liang B."/>
            <person name="Liao S.G."/>
            <person name="Mu D."/>
            <person name="Ma Y.Y."/>
            <person name="Niu Y.Y."/>
            <person name="Sun X.Q."/>
            <person name="Xia J.Q."/>
            <person name="Xiao J."/>
            <person name="Xiong Z.Q."/>
            <person name="Xu L."/>
            <person name="Yang L."/>
            <person name="Zhang Y."/>
            <person name="Zhao W."/>
            <person name="Zhao X.D."/>
            <person name="Zheng Y.T."/>
            <person name="Zhou J.M."/>
            <person name="Zhu Y.B."/>
            <person name="Zhang G.J."/>
            <person name="Wang J."/>
            <person name="Yao Y.G."/>
        </authorList>
    </citation>
    <scope>NUCLEOTIDE SEQUENCE [LARGE SCALE GENOMIC DNA]</scope>
</reference>
<reference evidence="3" key="1">
    <citation type="submission" date="2012-07" db="EMBL/GenBank/DDBJ databases">
        <title>Genome of the Chinese tree shrew, a rising model animal genetically related to primates.</title>
        <authorList>
            <person name="Zhang G."/>
            <person name="Fan Y."/>
            <person name="Yao Y."/>
            <person name="Huang Z."/>
        </authorList>
    </citation>
    <scope>NUCLEOTIDE SEQUENCE [LARGE SCALE GENOMIC DNA]</scope>
</reference>
<dbReference type="InParanoid" id="L9L4L8"/>
<evidence type="ECO:0000256" key="1">
    <source>
        <dbReference type="SAM" id="MobiDB-lite"/>
    </source>
</evidence>
<dbReference type="SUPFAM" id="SSF47095">
    <property type="entry name" value="HMG-box"/>
    <property type="match status" value="1"/>
</dbReference>
<dbReference type="InterPro" id="IPR036910">
    <property type="entry name" value="HMG_box_dom_sf"/>
</dbReference>
<gene>
    <name evidence="2" type="ORF">TREES_T100012933</name>
</gene>
<dbReference type="AlphaFoldDB" id="L9L4L8"/>